<gene>
    <name evidence="2" type="ORF">HXX76_014461</name>
</gene>
<comment type="caution">
    <text evidence="2">The sequence shown here is derived from an EMBL/GenBank/DDBJ whole genome shotgun (WGS) entry which is preliminary data.</text>
</comment>
<evidence type="ECO:0000313" key="3">
    <source>
        <dbReference type="Proteomes" id="UP000650467"/>
    </source>
</evidence>
<dbReference type="AlphaFoldDB" id="A0A835SRH3"/>
<proteinExistence type="predicted"/>
<feature type="region of interest" description="Disordered" evidence="1">
    <location>
        <begin position="50"/>
        <end position="141"/>
    </location>
</feature>
<name>A0A835SRH3_CHLIN</name>
<organism evidence="2 3">
    <name type="scientific">Chlamydomonas incerta</name>
    <dbReference type="NCBI Taxonomy" id="51695"/>
    <lineage>
        <taxon>Eukaryota</taxon>
        <taxon>Viridiplantae</taxon>
        <taxon>Chlorophyta</taxon>
        <taxon>core chlorophytes</taxon>
        <taxon>Chlorophyceae</taxon>
        <taxon>CS clade</taxon>
        <taxon>Chlamydomonadales</taxon>
        <taxon>Chlamydomonadaceae</taxon>
        <taxon>Chlamydomonas</taxon>
    </lineage>
</organism>
<dbReference type="OrthoDB" id="538974at2759"/>
<keyword evidence="3" id="KW-1185">Reference proteome</keyword>
<dbReference type="Proteomes" id="UP000650467">
    <property type="component" value="Unassembled WGS sequence"/>
</dbReference>
<dbReference type="EMBL" id="JAEHOC010000064">
    <property type="protein sequence ID" value="KAG2424581.1"/>
    <property type="molecule type" value="Genomic_DNA"/>
</dbReference>
<protein>
    <submittedName>
        <fullName evidence="2">Uncharacterized protein</fullName>
    </submittedName>
</protein>
<evidence type="ECO:0000313" key="2">
    <source>
        <dbReference type="EMBL" id="KAG2424581.1"/>
    </source>
</evidence>
<accession>A0A835SRH3</accession>
<sequence>MPQSSGRGVAASAVENDAIDLDAQRKEIMLRNQKRLQELGLVNLVANMRREASSEAAKPTTASSRAKRTAAGEKENGDGEQQVVRRSLRTRGQEPELPLLLEPLFRKPDAPGERPYSQEERKARPPRPPSAAAADGDAHKYDAHNMHRLRTMSDDAMLKRISKITNTLKLQSLVQLLREFGRDELADEAQAALDERLACV</sequence>
<feature type="region of interest" description="Disordered" evidence="1">
    <location>
        <begin position="1"/>
        <end position="21"/>
    </location>
</feature>
<reference evidence="2" key="1">
    <citation type="journal article" date="2020" name="bioRxiv">
        <title>Comparative genomics of Chlamydomonas.</title>
        <authorList>
            <person name="Craig R.J."/>
            <person name="Hasan A.R."/>
            <person name="Ness R.W."/>
            <person name="Keightley P.D."/>
        </authorList>
    </citation>
    <scope>NUCLEOTIDE SEQUENCE</scope>
    <source>
        <strain evidence="2">SAG 7.73</strain>
    </source>
</reference>
<feature type="compositionally biased region" description="Basic and acidic residues" evidence="1">
    <location>
        <begin position="104"/>
        <end position="123"/>
    </location>
</feature>
<evidence type="ECO:0000256" key="1">
    <source>
        <dbReference type="SAM" id="MobiDB-lite"/>
    </source>
</evidence>